<feature type="compositionally biased region" description="Polar residues" evidence="1">
    <location>
        <begin position="211"/>
        <end position="223"/>
    </location>
</feature>
<evidence type="ECO:0000256" key="1">
    <source>
        <dbReference type="SAM" id="MobiDB-lite"/>
    </source>
</evidence>
<dbReference type="EMBL" id="MU005765">
    <property type="protein sequence ID" value="KAF2713441.1"/>
    <property type="molecule type" value="Genomic_DNA"/>
</dbReference>
<dbReference type="OrthoDB" id="10645274at2759"/>
<dbReference type="Proteomes" id="UP000799428">
    <property type="component" value="Unassembled WGS sequence"/>
</dbReference>
<feature type="compositionally biased region" description="Polar residues" evidence="1">
    <location>
        <begin position="16"/>
        <end position="26"/>
    </location>
</feature>
<gene>
    <name evidence="2" type="ORF">K504DRAFT_137885</name>
</gene>
<feature type="region of interest" description="Disordered" evidence="1">
    <location>
        <begin position="1"/>
        <end position="40"/>
    </location>
</feature>
<organism evidence="2 3">
    <name type="scientific">Pleomassaria siparia CBS 279.74</name>
    <dbReference type="NCBI Taxonomy" id="1314801"/>
    <lineage>
        <taxon>Eukaryota</taxon>
        <taxon>Fungi</taxon>
        <taxon>Dikarya</taxon>
        <taxon>Ascomycota</taxon>
        <taxon>Pezizomycotina</taxon>
        <taxon>Dothideomycetes</taxon>
        <taxon>Pleosporomycetidae</taxon>
        <taxon>Pleosporales</taxon>
        <taxon>Pleomassariaceae</taxon>
        <taxon>Pleomassaria</taxon>
    </lineage>
</organism>
<protein>
    <submittedName>
        <fullName evidence="2">Uncharacterized protein</fullName>
    </submittedName>
</protein>
<accession>A0A6G1KM23</accession>
<sequence length="314" mass="34783">MQHQGPARSCGPVTSPHFSDSNSGQQPAYPPPEQQNIGYYHPSAHVSTNLDTCPQPSVVNDNNHLYNAAPRHHFFPMPQHQHQHQHQQQSQTPRADMLKQIQKDANPSSMTYNEAVEIVNAYCPEALEAIKAAHVHSTRPVILALRDENIFLKHRLIYCGNEVPGLVDPSYLQKLYAEQPEAFPVPPRKTLLYGPPYAPISPISSIASSPTKTEAMTPTSSAGSKDAELSSAPQSIGYHNTSKPGVILTTDYDIRDHGMSSSQQSYPVLQAIPPPQPYNVATNATDMGQNMMIYTTPPYSTEEFRGREQPYGFR</sequence>
<evidence type="ECO:0000313" key="2">
    <source>
        <dbReference type="EMBL" id="KAF2713441.1"/>
    </source>
</evidence>
<proteinExistence type="predicted"/>
<keyword evidence="3" id="KW-1185">Reference proteome</keyword>
<feature type="region of interest" description="Disordered" evidence="1">
    <location>
        <begin position="208"/>
        <end position="238"/>
    </location>
</feature>
<dbReference type="AlphaFoldDB" id="A0A6G1KM23"/>
<evidence type="ECO:0000313" key="3">
    <source>
        <dbReference type="Proteomes" id="UP000799428"/>
    </source>
</evidence>
<reference evidence="2" key="1">
    <citation type="journal article" date="2020" name="Stud. Mycol.">
        <title>101 Dothideomycetes genomes: a test case for predicting lifestyles and emergence of pathogens.</title>
        <authorList>
            <person name="Haridas S."/>
            <person name="Albert R."/>
            <person name="Binder M."/>
            <person name="Bloem J."/>
            <person name="Labutti K."/>
            <person name="Salamov A."/>
            <person name="Andreopoulos B."/>
            <person name="Baker S."/>
            <person name="Barry K."/>
            <person name="Bills G."/>
            <person name="Bluhm B."/>
            <person name="Cannon C."/>
            <person name="Castanera R."/>
            <person name="Culley D."/>
            <person name="Daum C."/>
            <person name="Ezra D."/>
            <person name="Gonzalez J."/>
            <person name="Henrissat B."/>
            <person name="Kuo A."/>
            <person name="Liang C."/>
            <person name="Lipzen A."/>
            <person name="Lutzoni F."/>
            <person name="Magnuson J."/>
            <person name="Mondo S."/>
            <person name="Nolan M."/>
            <person name="Ohm R."/>
            <person name="Pangilinan J."/>
            <person name="Park H.-J."/>
            <person name="Ramirez L."/>
            <person name="Alfaro M."/>
            <person name="Sun H."/>
            <person name="Tritt A."/>
            <person name="Yoshinaga Y."/>
            <person name="Zwiers L.-H."/>
            <person name="Turgeon B."/>
            <person name="Goodwin S."/>
            <person name="Spatafora J."/>
            <person name="Crous P."/>
            <person name="Grigoriev I."/>
        </authorList>
    </citation>
    <scope>NUCLEOTIDE SEQUENCE</scope>
    <source>
        <strain evidence="2">CBS 279.74</strain>
    </source>
</reference>
<name>A0A6G1KM23_9PLEO</name>